<dbReference type="PROSITE" id="PS51257">
    <property type="entry name" value="PROKAR_LIPOPROTEIN"/>
    <property type="match status" value="1"/>
</dbReference>
<dbReference type="AlphaFoldDB" id="A0A4R6IPZ2"/>
<proteinExistence type="predicted"/>
<feature type="chain" id="PRO_5020940787" evidence="1">
    <location>
        <begin position="27"/>
        <end position="383"/>
    </location>
</feature>
<dbReference type="InterPro" id="IPR000601">
    <property type="entry name" value="PKD_dom"/>
</dbReference>
<name>A0A4R6IPZ2_9SPHI</name>
<dbReference type="PROSITE" id="PS50093">
    <property type="entry name" value="PKD"/>
    <property type="match status" value="2"/>
</dbReference>
<dbReference type="PANTHER" id="PTHR36842">
    <property type="entry name" value="PROTEIN TOLB HOMOLOG"/>
    <property type="match status" value="1"/>
</dbReference>
<reference evidence="3 4" key="1">
    <citation type="submission" date="2019-03" db="EMBL/GenBank/DDBJ databases">
        <title>Genomic Encyclopedia of Archaeal and Bacterial Type Strains, Phase II (KMG-II): from individual species to whole genera.</title>
        <authorList>
            <person name="Goeker M."/>
        </authorList>
    </citation>
    <scope>NUCLEOTIDE SEQUENCE [LARGE SCALE GENOMIC DNA]</scope>
    <source>
        <strain evidence="3 4">DSM 19034</strain>
    </source>
</reference>
<comment type="caution">
    <text evidence="3">The sequence shown here is derived from an EMBL/GenBank/DDBJ whole genome shotgun (WGS) entry which is preliminary data.</text>
</comment>
<feature type="domain" description="PKD" evidence="2">
    <location>
        <begin position="145"/>
        <end position="191"/>
    </location>
</feature>
<dbReference type="Gene3D" id="2.60.40.10">
    <property type="entry name" value="Immunoglobulins"/>
    <property type="match status" value="2"/>
</dbReference>
<keyword evidence="4" id="KW-1185">Reference proteome</keyword>
<feature type="domain" description="PKD" evidence="2">
    <location>
        <begin position="65"/>
        <end position="118"/>
    </location>
</feature>
<organism evidence="3 4">
    <name type="scientific">Pedobacter duraquae</name>
    <dbReference type="NCBI Taxonomy" id="425511"/>
    <lineage>
        <taxon>Bacteria</taxon>
        <taxon>Pseudomonadati</taxon>
        <taxon>Bacteroidota</taxon>
        <taxon>Sphingobacteriia</taxon>
        <taxon>Sphingobacteriales</taxon>
        <taxon>Sphingobacteriaceae</taxon>
        <taxon>Pedobacter</taxon>
    </lineage>
</organism>
<dbReference type="Pfam" id="PF18911">
    <property type="entry name" value="PKD_4"/>
    <property type="match status" value="2"/>
</dbReference>
<evidence type="ECO:0000313" key="3">
    <source>
        <dbReference type="EMBL" id="TDO24241.1"/>
    </source>
</evidence>
<dbReference type="InterPro" id="IPR022409">
    <property type="entry name" value="PKD/Chitinase_dom"/>
</dbReference>
<evidence type="ECO:0000256" key="1">
    <source>
        <dbReference type="SAM" id="SignalP"/>
    </source>
</evidence>
<dbReference type="PANTHER" id="PTHR36842:SF1">
    <property type="entry name" value="PROTEIN TOLB"/>
    <property type="match status" value="1"/>
</dbReference>
<dbReference type="EMBL" id="SNWM01000001">
    <property type="protein sequence ID" value="TDO24241.1"/>
    <property type="molecule type" value="Genomic_DNA"/>
</dbReference>
<sequence>MNMKINTNICALGLAAMLLSGLVACKKNEIVSSVVVDGVKPTTAFTNTTGSLVITFTNTSQNGDSYYWQFGDGTNSTEKSPVHTYASPGKYNVILKVNSAAGYSTTSTKVVPASVPAVADFTLASNFETNGVFSNTSLAADAVVWDFGDNTATSTDLNPTHKFPAYGDYTVKLTVTGLLGDVSVKSKVVSVANTNLLKGGGFNAGDGTFWQTWSSQASIPPDFGYTTDKPAGGYDGCLRFKSFTNSAGLNHLIYQAVQVVAGKKYSLSAVVKAPAGGKNNYLQFYISKDANTWVESSAADANFFLALNNYHAWGATSSSTTAVNGDLYKAVVANGSYGLGVATAGVYTATTTGTLYIGIQCGVYAGTSNGDILIDNLNFVPLN</sequence>
<protein>
    <submittedName>
        <fullName evidence="3">PKD domain-containing protein</fullName>
    </submittedName>
</protein>
<dbReference type="Gene3D" id="2.60.120.260">
    <property type="entry name" value="Galactose-binding domain-like"/>
    <property type="match status" value="1"/>
</dbReference>
<dbReference type="CDD" id="cd00146">
    <property type="entry name" value="PKD"/>
    <property type="match status" value="2"/>
</dbReference>
<evidence type="ECO:0000259" key="2">
    <source>
        <dbReference type="PROSITE" id="PS50093"/>
    </source>
</evidence>
<dbReference type="Proteomes" id="UP000295499">
    <property type="component" value="Unassembled WGS sequence"/>
</dbReference>
<dbReference type="SMART" id="SM00089">
    <property type="entry name" value="PKD"/>
    <property type="match status" value="2"/>
</dbReference>
<dbReference type="InterPro" id="IPR035986">
    <property type="entry name" value="PKD_dom_sf"/>
</dbReference>
<accession>A0A4R6IPZ2</accession>
<keyword evidence="1" id="KW-0732">Signal</keyword>
<gene>
    <name evidence="3" type="ORF">CLV32_0530</name>
</gene>
<evidence type="ECO:0000313" key="4">
    <source>
        <dbReference type="Proteomes" id="UP000295499"/>
    </source>
</evidence>
<feature type="signal peptide" evidence="1">
    <location>
        <begin position="1"/>
        <end position="26"/>
    </location>
</feature>
<dbReference type="SUPFAM" id="SSF49299">
    <property type="entry name" value="PKD domain"/>
    <property type="match status" value="2"/>
</dbReference>
<dbReference type="InterPro" id="IPR013783">
    <property type="entry name" value="Ig-like_fold"/>
</dbReference>
<dbReference type="OrthoDB" id="610082at2"/>